<protein>
    <submittedName>
        <fullName evidence="1">Uncharacterized protein</fullName>
    </submittedName>
</protein>
<organism evidence="1 2">
    <name type="scientific">Rhodococcus sacchari</name>
    <dbReference type="NCBI Taxonomy" id="2962047"/>
    <lineage>
        <taxon>Bacteria</taxon>
        <taxon>Bacillati</taxon>
        <taxon>Actinomycetota</taxon>
        <taxon>Actinomycetes</taxon>
        <taxon>Mycobacteriales</taxon>
        <taxon>Nocardiaceae</taxon>
        <taxon>Rhodococcus</taxon>
    </lineage>
</organism>
<dbReference type="EMBL" id="CP107551">
    <property type="protein sequence ID" value="UYP20148.1"/>
    <property type="molecule type" value="Genomic_DNA"/>
</dbReference>
<evidence type="ECO:0000313" key="1">
    <source>
        <dbReference type="EMBL" id="UYP20148.1"/>
    </source>
</evidence>
<keyword evidence="2" id="KW-1185">Reference proteome</keyword>
<reference evidence="1" key="1">
    <citation type="submission" date="2022-10" db="EMBL/GenBank/DDBJ databases">
        <title>Rhodococcus ferula Z13 complete genome.</title>
        <authorList>
            <person name="Long X."/>
            <person name="Zang M."/>
        </authorList>
    </citation>
    <scope>NUCLEOTIDE SEQUENCE</scope>
    <source>
        <strain evidence="1">Z13</strain>
    </source>
</reference>
<accession>A0ACD4DJK9</accession>
<gene>
    <name evidence="1" type="ORF">OED52_06295</name>
</gene>
<dbReference type="Proteomes" id="UP001156484">
    <property type="component" value="Chromosome"/>
</dbReference>
<name>A0ACD4DJK9_9NOCA</name>
<evidence type="ECO:0000313" key="2">
    <source>
        <dbReference type="Proteomes" id="UP001156484"/>
    </source>
</evidence>
<proteinExistence type="predicted"/>
<sequence length="399" mass="44207">MAESDRPDVHDREDGPADRHGRIADHVRRWCESCTIEGRHAPLSDVAALALAAGRLDDSTRAVLAARRRAGRRLPTLGGFGELRRLSDEHARLLARIAELRPGAARLVLERRAAELAKRLKAARNTVVHSPSHHAQGVRAVRRDRRDGLHLEIEQREALFEALCRTPAPLPVAPLDQARGTVLSVAVDRVTRWSERTPFAEAGRRAAERLAREVPRDDDRFADRYDTLLFLAGSLYDRIESSAAWRSEYFEVQRSQLDLVEELTQIAVDTVALRDLLGELDQAIRATPAARAGLEARKAALTPVWDQVLARVTALARIGDLLTRAEEHLHLAHVAHRTASLDQRIDDLIGRSGARELSAENTEFVGDQFGAAAELMGTLQHALGVDIAELTTKERPAEM</sequence>